<accession>A0AAV2S828</accession>
<dbReference type="Proteomes" id="UP001497623">
    <property type="component" value="Unassembled WGS sequence"/>
</dbReference>
<keyword evidence="1" id="KW-0812">Transmembrane</keyword>
<feature type="non-terminal residue" evidence="2">
    <location>
        <position position="1"/>
    </location>
</feature>
<protein>
    <submittedName>
        <fullName evidence="2">Uncharacterized protein</fullName>
    </submittedName>
</protein>
<proteinExistence type="predicted"/>
<sequence length="217" mass="24612">RWVSISLSLLSAARGASFLLDMKNIAQDTTSLLKIMYLIFPIAFRSICFTVTGTHAKFLVKAYSFKNPISLYAWLTMIGTSAFIPAILVLKKELPIRGIGHMVWTFFWMILGHFWLDIVTPIGLLYSLYFVVASIVVLVLSPKSPLNNNDDLKCFDEKILMYGNVTFATFCLLVNIIVIFMTIYRVGSIGKCVRNVWIDLNIYKKDDLEFANIDTGE</sequence>
<feature type="non-terminal residue" evidence="2">
    <location>
        <position position="217"/>
    </location>
</feature>
<keyword evidence="3" id="KW-1185">Reference proteome</keyword>
<reference evidence="2 3" key="1">
    <citation type="submission" date="2024-05" db="EMBL/GenBank/DDBJ databases">
        <authorList>
            <person name="Wallberg A."/>
        </authorList>
    </citation>
    <scope>NUCLEOTIDE SEQUENCE [LARGE SCALE GENOMIC DNA]</scope>
</reference>
<evidence type="ECO:0000313" key="2">
    <source>
        <dbReference type="EMBL" id="CAL4166675.1"/>
    </source>
</evidence>
<evidence type="ECO:0000256" key="1">
    <source>
        <dbReference type="SAM" id="Phobius"/>
    </source>
</evidence>
<keyword evidence="1" id="KW-0472">Membrane</keyword>
<feature type="transmembrane region" description="Helical" evidence="1">
    <location>
        <begin position="161"/>
        <end position="184"/>
    </location>
</feature>
<keyword evidence="1" id="KW-1133">Transmembrane helix</keyword>
<feature type="transmembrane region" description="Helical" evidence="1">
    <location>
        <begin position="123"/>
        <end position="141"/>
    </location>
</feature>
<evidence type="ECO:0000313" key="3">
    <source>
        <dbReference type="Proteomes" id="UP001497623"/>
    </source>
</evidence>
<gene>
    <name evidence="2" type="ORF">MNOR_LOCUS33487</name>
</gene>
<comment type="caution">
    <text evidence="2">The sequence shown here is derived from an EMBL/GenBank/DDBJ whole genome shotgun (WGS) entry which is preliminary data.</text>
</comment>
<feature type="transmembrane region" description="Helical" evidence="1">
    <location>
        <begin position="31"/>
        <end position="51"/>
    </location>
</feature>
<organism evidence="2 3">
    <name type="scientific">Meganyctiphanes norvegica</name>
    <name type="common">Northern krill</name>
    <name type="synonym">Thysanopoda norvegica</name>
    <dbReference type="NCBI Taxonomy" id="48144"/>
    <lineage>
        <taxon>Eukaryota</taxon>
        <taxon>Metazoa</taxon>
        <taxon>Ecdysozoa</taxon>
        <taxon>Arthropoda</taxon>
        <taxon>Crustacea</taxon>
        <taxon>Multicrustacea</taxon>
        <taxon>Malacostraca</taxon>
        <taxon>Eumalacostraca</taxon>
        <taxon>Eucarida</taxon>
        <taxon>Euphausiacea</taxon>
        <taxon>Euphausiidae</taxon>
        <taxon>Meganyctiphanes</taxon>
    </lineage>
</organism>
<feature type="transmembrane region" description="Helical" evidence="1">
    <location>
        <begin position="71"/>
        <end position="90"/>
    </location>
</feature>
<dbReference type="EMBL" id="CAXKWB010048490">
    <property type="protein sequence ID" value="CAL4166675.1"/>
    <property type="molecule type" value="Genomic_DNA"/>
</dbReference>
<name>A0AAV2S828_MEGNR</name>
<feature type="transmembrane region" description="Helical" evidence="1">
    <location>
        <begin position="96"/>
        <end position="116"/>
    </location>
</feature>
<dbReference type="AlphaFoldDB" id="A0AAV2S828"/>